<keyword evidence="3" id="KW-1185">Reference proteome</keyword>
<protein>
    <submittedName>
        <fullName evidence="2">Uncharacterized protein</fullName>
    </submittedName>
</protein>
<dbReference type="EMBL" id="MU805953">
    <property type="protein sequence ID" value="KAJ3844460.1"/>
    <property type="molecule type" value="Genomic_DNA"/>
</dbReference>
<name>A0AA38PK68_9AGAR</name>
<evidence type="ECO:0000313" key="3">
    <source>
        <dbReference type="Proteomes" id="UP001163846"/>
    </source>
</evidence>
<feature type="compositionally biased region" description="Low complexity" evidence="1">
    <location>
        <begin position="174"/>
        <end position="187"/>
    </location>
</feature>
<accession>A0AA38PK68</accession>
<organism evidence="2 3">
    <name type="scientific">Lentinula raphanica</name>
    <dbReference type="NCBI Taxonomy" id="153919"/>
    <lineage>
        <taxon>Eukaryota</taxon>
        <taxon>Fungi</taxon>
        <taxon>Dikarya</taxon>
        <taxon>Basidiomycota</taxon>
        <taxon>Agaricomycotina</taxon>
        <taxon>Agaricomycetes</taxon>
        <taxon>Agaricomycetidae</taxon>
        <taxon>Agaricales</taxon>
        <taxon>Marasmiineae</taxon>
        <taxon>Omphalotaceae</taxon>
        <taxon>Lentinula</taxon>
    </lineage>
</organism>
<comment type="caution">
    <text evidence="2">The sequence shown here is derived from an EMBL/GenBank/DDBJ whole genome shotgun (WGS) entry which is preliminary data.</text>
</comment>
<dbReference type="Proteomes" id="UP001163846">
    <property type="component" value="Unassembled WGS sequence"/>
</dbReference>
<gene>
    <name evidence="2" type="ORF">F5878DRAFT_602015</name>
</gene>
<feature type="compositionally biased region" description="Low complexity" evidence="1">
    <location>
        <begin position="134"/>
        <end position="151"/>
    </location>
</feature>
<feature type="region of interest" description="Disordered" evidence="1">
    <location>
        <begin position="336"/>
        <end position="377"/>
    </location>
</feature>
<sequence length="477" mass="51137">MVTTRLSHHPQNQAHRHGLLGHTSFWHTNSESVGGCEEIEIEIEIEIENDEDERPTKRARTALAMRDVHSCLPPSPRDIHSHMLPHAANTGGSNSHSSPAIGPVSNRYTPASAPPALFLERPMKALPSRGAHIPTNSNSNPNQSPHIHTSTSTLHLTKLDTHLNDPNLKAAIQQPQPQSPHLLLASPSSPPPPPPPRFSGTFHLFSTSSNVIPPSFAAAAAAAASADAGADVDYRALERILSNATALVDARCFLPDHTVTGGISTSTHSYSSSSSLDGLQGFIQSTLIRDPVSHECLRIGLHDIREEEGPSLGSSVPLRRQDSDVDMMMACAPTHEASCSPPSSSLCSSSSSSSSSHSHSHSGLPPPPAKSKSKSNPGLHAGALVIGDGPLSGIGSIVDSFGEFVIHRVWFGFTDDDVESDRTRSPVAMEVFRGHLVLKVFFGEGYVERGHEEMEGYGLEFWAVRGEALRSEMDYGR</sequence>
<proteinExistence type="predicted"/>
<evidence type="ECO:0000313" key="2">
    <source>
        <dbReference type="EMBL" id="KAJ3844460.1"/>
    </source>
</evidence>
<feature type="region of interest" description="Disordered" evidence="1">
    <location>
        <begin position="127"/>
        <end position="151"/>
    </location>
</feature>
<feature type="region of interest" description="Disordered" evidence="1">
    <location>
        <begin position="73"/>
        <end position="108"/>
    </location>
</feature>
<feature type="compositionally biased region" description="Low complexity" evidence="1">
    <location>
        <begin position="338"/>
        <end position="363"/>
    </location>
</feature>
<reference evidence="2" key="1">
    <citation type="submission" date="2022-08" db="EMBL/GenBank/DDBJ databases">
        <authorList>
            <consortium name="DOE Joint Genome Institute"/>
            <person name="Min B."/>
            <person name="Riley R."/>
            <person name="Sierra-Patev S."/>
            <person name="Naranjo-Ortiz M."/>
            <person name="Looney B."/>
            <person name="Konkel Z."/>
            <person name="Slot J.C."/>
            <person name="Sakamoto Y."/>
            <person name="Steenwyk J.L."/>
            <person name="Rokas A."/>
            <person name="Carro J."/>
            <person name="Camarero S."/>
            <person name="Ferreira P."/>
            <person name="Molpeceres G."/>
            <person name="Ruiz-Duenas F.J."/>
            <person name="Serrano A."/>
            <person name="Henrissat B."/>
            <person name="Drula E."/>
            <person name="Hughes K.W."/>
            <person name="Mata J.L."/>
            <person name="Ishikawa N.K."/>
            <person name="Vargas-Isla R."/>
            <person name="Ushijima S."/>
            <person name="Smith C.A."/>
            <person name="Ahrendt S."/>
            <person name="Andreopoulos W."/>
            <person name="He G."/>
            <person name="Labutti K."/>
            <person name="Lipzen A."/>
            <person name="Ng V."/>
            <person name="Sandor L."/>
            <person name="Barry K."/>
            <person name="Martinez A.T."/>
            <person name="Xiao Y."/>
            <person name="Gibbons J.G."/>
            <person name="Terashima K."/>
            <person name="Hibbett D.S."/>
            <person name="Grigoriev I.V."/>
        </authorList>
    </citation>
    <scope>NUCLEOTIDE SEQUENCE</scope>
    <source>
        <strain evidence="2">TFB9207</strain>
    </source>
</reference>
<evidence type="ECO:0000256" key="1">
    <source>
        <dbReference type="SAM" id="MobiDB-lite"/>
    </source>
</evidence>
<feature type="compositionally biased region" description="Pro residues" evidence="1">
    <location>
        <begin position="188"/>
        <end position="197"/>
    </location>
</feature>
<feature type="region of interest" description="Disordered" evidence="1">
    <location>
        <begin position="174"/>
        <end position="201"/>
    </location>
</feature>
<dbReference type="AlphaFoldDB" id="A0AA38PK68"/>